<reference evidence="1" key="1">
    <citation type="submission" date="2023-09" db="UniProtKB">
        <authorList>
            <consortium name="Ensembl"/>
        </authorList>
    </citation>
    <scope>IDENTIFICATION</scope>
</reference>
<accession>A0A8C0WNL5</accession>
<proteinExistence type="predicted"/>
<sequence length="94" mass="11488">MMKLLLPTRNMLDSTNHNRTISSNTLYIRHHNSILFNHTYLLRCKLWLNYSISSCQWSIHILYLPIHTRRTRNLLWLLYLHRNRTPVLCYYSQS</sequence>
<dbReference type="Ensembl" id="ENSCCNT00000016202.1">
    <property type="protein sequence ID" value="ENSCCNP00000012351.1"/>
    <property type="gene ID" value="ENSCCNG00000012816.1"/>
</dbReference>
<dbReference type="AlphaFoldDB" id="A0A8C0WNL5"/>
<protein>
    <submittedName>
        <fullName evidence="1">Uncharacterized protein</fullName>
    </submittedName>
</protein>
<evidence type="ECO:0000313" key="1">
    <source>
        <dbReference type="Ensembl" id="ENSCCNP00000012351.1"/>
    </source>
</evidence>
<organism evidence="1">
    <name type="scientific">Castor canadensis</name>
    <name type="common">American beaver</name>
    <dbReference type="NCBI Taxonomy" id="51338"/>
    <lineage>
        <taxon>Eukaryota</taxon>
        <taxon>Metazoa</taxon>
        <taxon>Chordata</taxon>
        <taxon>Craniata</taxon>
        <taxon>Vertebrata</taxon>
        <taxon>Euteleostomi</taxon>
        <taxon>Mammalia</taxon>
        <taxon>Eutheria</taxon>
        <taxon>Euarchontoglires</taxon>
        <taxon>Glires</taxon>
        <taxon>Rodentia</taxon>
        <taxon>Castorimorpha</taxon>
        <taxon>Castoridae</taxon>
        <taxon>Castor</taxon>
    </lineage>
</organism>
<name>A0A8C0WNL5_CASCN</name>